<keyword evidence="12" id="KW-0446">Lipid-binding</keyword>
<dbReference type="GO" id="GO:0045259">
    <property type="term" value="C:proton-transporting ATP synthase complex"/>
    <property type="evidence" value="ECO:0007669"/>
    <property type="project" value="UniProtKB-KW"/>
</dbReference>
<evidence type="ECO:0000256" key="18">
    <source>
        <dbReference type="ARBA" id="ARBA00033111"/>
    </source>
</evidence>
<evidence type="ECO:0000256" key="5">
    <source>
        <dbReference type="ARBA" id="ARBA00022448"/>
    </source>
</evidence>
<reference evidence="21" key="1">
    <citation type="submission" date="2014-01" db="EMBL/GenBank/DDBJ databases">
        <authorList>
            <person name="Aslett M."/>
        </authorList>
    </citation>
    <scope>NUCLEOTIDE SEQUENCE</scope>
</reference>
<dbReference type="SUPFAM" id="SSF81333">
    <property type="entry name" value="F1F0 ATP synthase subunit C"/>
    <property type="match status" value="1"/>
</dbReference>
<keyword evidence="7" id="KW-0138">CF(0)</keyword>
<sequence>MNFIGAGIAIMGAAIGAGYGNGQVISKAIESMARQPEMSGQIRSTMFIGVGLIEAVPILGVVLEQKGRPSMLNLVIAEAVNTTLGNLIVVTLSFVILMALLKKFAWGAVQDILKKREDKIANDLDSAEQSRIKAAELEKERETQLASSRSDAADIIKNAKESGELSRQNIIKDTKEEVTRLKDRAQAEIKDERENALTSVKDDVATLSLQIAEKILSKELSQEAHQDLINDYMNKLGNTKHEA</sequence>
<evidence type="ECO:0000256" key="4">
    <source>
        <dbReference type="ARBA" id="ARBA00006704"/>
    </source>
</evidence>
<feature type="transmembrane region" description="Helical" evidence="19">
    <location>
        <begin position="6"/>
        <end position="25"/>
    </location>
</feature>
<evidence type="ECO:0000256" key="19">
    <source>
        <dbReference type="SAM" id="Phobius"/>
    </source>
</evidence>
<evidence type="ECO:0000256" key="11">
    <source>
        <dbReference type="ARBA" id="ARBA00023065"/>
    </source>
</evidence>
<keyword evidence="9" id="KW-0375">Hydrogen ion transport</keyword>
<accession>A0A077ZIJ7</accession>
<keyword evidence="6" id="KW-1003">Cell membrane</keyword>
<gene>
    <name evidence="21" type="ORF">TTRE_0000794201</name>
</gene>
<dbReference type="Pfam" id="PF00137">
    <property type="entry name" value="ATP-synt_C"/>
    <property type="match status" value="1"/>
</dbReference>
<dbReference type="InterPro" id="IPR038662">
    <property type="entry name" value="ATP_synth_F0_csu_sf"/>
</dbReference>
<feature type="transmembrane region" description="Helical" evidence="19">
    <location>
        <begin position="46"/>
        <end position="63"/>
    </location>
</feature>
<keyword evidence="8 19" id="KW-0812">Transmembrane</keyword>
<evidence type="ECO:0000256" key="17">
    <source>
        <dbReference type="ARBA" id="ARBA00032869"/>
    </source>
</evidence>
<keyword evidence="11" id="KW-0406">Ion transport</keyword>
<dbReference type="GO" id="GO:0033177">
    <property type="term" value="C:proton-transporting two-sector ATPase complex, proton-transporting domain"/>
    <property type="evidence" value="ECO:0007669"/>
    <property type="project" value="InterPro"/>
</dbReference>
<evidence type="ECO:0000256" key="8">
    <source>
        <dbReference type="ARBA" id="ARBA00022692"/>
    </source>
</evidence>
<evidence type="ECO:0000313" key="21">
    <source>
        <dbReference type="EMBL" id="CDW59604.1"/>
    </source>
</evidence>
<evidence type="ECO:0000313" key="22">
    <source>
        <dbReference type="Proteomes" id="UP000030665"/>
    </source>
</evidence>
<dbReference type="Gene3D" id="1.20.20.10">
    <property type="entry name" value="F1F0 ATP synthase subunit C"/>
    <property type="match status" value="1"/>
</dbReference>
<dbReference type="Proteomes" id="UP000030665">
    <property type="component" value="Unassembled WGS sequence"/>
</dbReference>
<evidence type="ECO:0000256" key="12">
    <source>
        <dbReference type="ARBA" id="ARBA00023121"/>
    </source>
</evidence>
<evidence type="ECO:0000256" key="10">
    <source>
        <dbReference type="ARBA" id="ARBA00022989"/>
    </source>
</evidence>
<comment type="similarity">
    <text evidence="4">Belongs to the ATPase C chain family.</text>
</comment>
<dbReference type="InterPro" id="IPR002146">
    <property type="entry name" value="ATP_synth_b/b'su_bac/chlpt"/>
</dbReference>
<dbReference type="GO" id="GO:0015986">
    <property type="term" value="P:proton motive force-driven ATP synthesis"/>
    <property type="evidence" value="ECO:0007669"/>
    <property type="project" value="InterPro"/>
</dbReference>
<dbReference type="InterPro" id="IPR000454">
    <property type="entry name" value="ATP_synth_F0_csu"/>
</dbReference>
<dbReference type="EMBL" id="HG806652">
    <property type="protein sequence ID" value="CDW59604.1"/>
    <property type="molecule type" value="Genomic_DNA"/>
</dbReference>
<dbReference type="PANTHER" id="PTHR33445">
    <property type="entry name" value="ATP SYNTHASE SUBUNIT B', CHLOROPLASTIC"/>
    <property type="match status" value="1"/>
</dbReference>
<dbReference type="GO" id="GO:0046961">
    <property type="term" value="F:proton-transporting ATPase activity, rotational mechanism"/>
    <property type="evidence" value="ECO:0007669"/>
    <property type="project" value="TreeGrafter"/>
</dbReference>
<evidence type="ECO:0000256" key="15">
    <source>
        <dbReference type="ARBA" id="ARBA00025198"/>
    </source>
</evidence>
<feature type="domain" description="V-ATPase proteolipid subunit C-like" evidence="20">
    <location>
        <begin position="4"/>
        <end position="62"/>
    </location>
</feature>
<comment type="similarity">
    <text evidence="3">Belongs to the ATPase B chain family.</text>
</comment>
<dbReference type="InterPro" id="IPR035921">
    <property type="entry name" value="F/V-ATP_Csub_sf"/>
</dbReference>
<keyword evidence="13 19" id="KW-0472">Membrane</keyword>
<evidence type="ECO:0000256" key="16">
    <source>
        <dbReference type="ARBA" id="ARBA00029852"/>
    </source>
</evidence>
<evidence type="ECO:0000256" key="14">
    <source>
        <dbReference type="ARBA" id="ARBA00023310"/>
    </source>
</evidence>
<feature type="transmembrane region" description="Helical" evidence="19">
    <location>
        <begin position="83"/>
        <end position="101"/>
    </location>
</feature>
<dbReference type="Pfam" id="PF00430">
    <property type="entry name" value="ATP-synt_B"/>
    <property type="match status" value="1"/>
</dbReference>
<dbReference type="NCBIfam" id="TIGR01144">
    <property type="entry name" value="ATP_synt_b"/>
    <property type="match status" value="1"/>
</dbReference>
<dbReference type="GO" id="GO:0008289">
    <property type="term" value="F:lipid binding"/>
    <property type="evidence" value="ECO:0007669"/>
    <property type="project" value="UniProtKB-KW"/>
</dbReference>
<reference evidence="21" key="2">
    <citation type="submission" date="2014-03" db="EMBL/GenBank/DDBJ databases">
        <title>The whipworm genome and dual-species transcriptomics of an intimate host-pathogen interaction.</title>
        <authorList>
            <person name="Foth B.J."/>
            <person name="Tsai I.J."/>
            <person name="Reid A.J."/>
            <person name="Bancroft A.J."/>
            <person name="Nichol S."/>
            <person name="Tracey A."/>
            <person name="Holroyd N."/>
            <person name="Cotton J.A."/>
            <person name="Stanley E.J."/>
            <person name="Zarowiecki M."/>
            <person name="Liu J.Z."/>
            <person name="Huckvale T."/>
            <person name="Cooper P.J."/>
            <person name="Grencis R.K."/>
            <person name="Berriman M."/>
        </authorList>
    </citation>
    <scope>NUCLEOTIDE SEQUENCE [LARGE SCALE GENOMIC DNA]</scope>
</reference>
<dbReference type="NCBIfam" id="NF005363">
    <property type="entry name" value="PRK06876.1"/>
    <property type="match status" value="1"/>
</dbReference>
<dbReference type="PANTHER" id="PTHR33445:SF1">
    <property type="entry name" value="ATP SYNTHASE SUBUNIT B"/>
    <property type="match status" value="1"/>
</dbReference>
<evidence type="ECO:0000256" key="6">
    <source>
        <dbReference type="ARBA" id="ARBA00022475"/>
    </source>
</evidence>
<evidence type="ECO:0000256" key="9">
    <source>
        <dbReference type="ARBA" id="ARBA00022781"/>
    </source>
</evidence>
<dbReference type="SUPFAM" id="SSF81573">
    <property type="entry name" value="F1F0 ATP synthase subunit B, membrane domain"/>
    <property type="match status" value="1"/>
</dbReference>
<dbReference type="AlphaFoldDB" id="A0A077ZIJ7"/>
<dbReference type="CDD" id="cd06503">
    <property type="entry name" value="ATP-synt_Fo_b"/>
    <property type="match status" value="1"/>
</dbReference>
<dbReference type="InterPro" id="IPR020537">
    <property type="entry name" value="ATP_synth_F0_csu_DDCD_BS"/>
</dbReference>
<proteinExistence type="inferred from homology"/>
<evidence type="ECO:0000256" key="7">
    <source>
        <dbReference type="ARBA" id="ARBA00022547"/>
    </source>
</evidence>
<dbReference type="CDD" id="cd18185">
    <property type="entry name" value="ATP-synt_Fo_c_ATPE"/>
    <property type="match status" value="1"/>
</dbReference>
<comment type="subcellular location">
    <subcellularLocation>
        <location evidence="2">Cell membrane</location>
        <topology evidence="2">Multi-pass membrane protein</topology>
    </subcellularLocation>
    <subcellularLocation>
        <location evidence="1">Membrane</location>
        <topology evidence="1">Single-pass membrane protein</topology>
    </subcellularLocation>
</comment>
<keyword evidence="5" id="KW-0813">Transport</keyword>
<name>A0A077ZIJ7_TRITR</name>
<dbReference type="InterPro" id="IPR005953">
    <property type="entry name" value="ATP_synth_csu_bac/chlpt"/>
</dbReference>
<evidence type="ECO:0000256" key="2">
    <source>
        <dbReference type="ARBA" id="ARBA00004651"/>
    </source>
</evidence>
<dbReference type="FunFam" id="1.20.20.10:FF:000002">
    <property type="entry name" value="ATP synthase subunit c"/>
    <property type="match status" value="1"/>
</dbReference>
<dbReference type="PRINTS" id="PR00124">
    <property type="entry name" value="ATPASEC"/>
</dbReference>
<dbReference type="HAMAP" id="MF_01396">
    <property type="entry name" value="ATP_synth_c_bact"/>
    <property type="match status" value="1"/>
</dbReference>
<dbReference type="InterPro" id="IPR050059">
    <property type="entry name" value="ATP_synthase_B_chain"/>
</dbReference>
<evidence type="ECO:0000256" key="3">
    <source>
        <dbReference type="ARBA" id="ARBA00005513"/>
    </source>
</evidence>
<keyword evidence="10 19" id="KW-1133">Transmembrane helix</keyword>
<dbReference type="Gene3D" id="6.10.250.1580">
    <property type="match status" value="1"/>
</dbReference>
<dbReference type="InterPro" id="IPR028987">
    <property type="entry name" value="ATP_synth_B-like_membr_sf"/>
</dbReference>
<dbReference type="PROSITE" id="PS00605">
    <property type="entry name" value="ATPASE_C"/>
    <property type="match status" value="1"/>
</dbReference>
<dbReference type="GO" id="GO:0005886">
    <property type="term" value="C:plasma membrane"/>
    <property type="evidence" value="ECO:0007669"/>
    <property type="project" value="UniProtKB-SubCell"/>
</dbReference>
<dbReference type="STRING" id="36087.A0A077ZIJ7"/>
<keyword evidence="14" id="KW-0066">ATP synthesis</keyword>
<dbReference type="InterPro" id="IPR002379">
    <property type="entry name" value="ATPase_proteolipid_c-like_dom"/>
</dbReference>
<protein>
    <recommendedName>
        <fullName evidence="17">ATP synthase F0 sector subunit C</fullName>
    </recommendedName>
    <alternativeName>
        <fullName evidence="18">ATPase protein 9</fullName>
    </alternativeName>
    <alternativeName>
        <fullName evidence="16">ATPase subunit c</fullName>
    </alternativeName>
</protein>
<dbReference type="OrthoDB" id="3819at2759"/>
<keyword evidence="22" id="KW-1185">Reference proteome</keyword>
<dbReference type="NCBIfam" id="TIGR01260">
    <property type="entry name" value="ATP_synt_c"/>
    <property type="match status" value="1"/>
</dbReference>
<evidence type="ECO:0000259" key="20">
    <source>
        <dbReference type="Pfam" id="PF00137"/>
    </source>
</evidence>
<evidence type="ECO:0000256" key="13">
    <source>
        <dbReference type="ARBA" id="ARBA00023136"/>
    </source>
</evidence>
<dbReference type="HAMAP" id="MF_01398">
    <property type="entry name" value="ATP_synth_b_bprime"/>
    <property type="match status" value="1"/>
</dbReference>
<evidence type="ECO:0000256" key="1">
    <source>
        <dbReference type="ARBA" id="ARBA00004167"/>
    </source>
</evidence>
<dbReference type="InterPro" id="IPR005864">
    <property type="entry name" value="ATP_synth_F0_bsu_bac"/>
</dbReference>
<organism evidence="21 22">
    <name type="scientific">Trichuris trichiura</name>
    <name type="common">Whipworm</name>
    <name type="synonym">Trichocephalus trichiurus</name>
    <dbReference type="NCBI Taxonomy" id="36087"/>
    <lineage>
        <taxon>Eukaryota</taxon>
        <taxon>Metazoa</taxon>
        <taxon>Ecdysozoa</taxon>
        <taxon>Nematoda</taxon>
        <taxon>Enoplea</taxon>
        <taxon>Dorylaimia</taxon>
        <taxon>Trichinellida</taxon>
        <taxon>Trichuridae</taxon>
        <taxon>Trichuris</taxon>
    </lineage>
</organism>
<comment type="function">
    <text evidence="15">F(1)F(0) ATP synthase produces ATP from ADP in the presence of a proton or sodium gradient. F-type ATPases consist of two structural domains, F(1) containing the extramembraneous catalytic core and F(0) containing the membrane proton channel, linked together by a central stalk and a peripheral stalk. During catalysis, ATP synthesis in the catalytic domain of F(1) is coupled via a rotary mechanism of the central stalk subunits to proton translocation.</text>
</comment>